<feature type="compositionally biased region" description="Polar residues" evidence="1">
    <location>
        <begin position="176"/>
        <end position="186"/>
    </location>
</feature>
<feature type="signal peptide" evidence="2">
    <location>
        <begin position="1"/>
        <end position="20"/>
    </location>
</feature>
<evidence type="ECO:0000256" key="2">
    <source>
        <dbReference type="SAM" id="SignalP"/>
    </source>
</evidence>
<gene>
    <name evidence="3" type="ORF">SAMN04490357_5022</name>
</gene>
<accession>A0A1H5BBR8</accession>
<keyword evidence="2" id="KW-0732">Signal</keyword>
<dbReference type="AlphaFoldDB" id="A0A1H5BBR8"/>
<dbReference type="Proteomes" id="UP000182375">
    <property type="component" value="Unassembled WGS sequence"/>
</dbReference>
<dbReference type="PROSITE" id="PS51257">
    <property type="entry name" value="PROKAR_LIPOPROTEIN"/>
    <property type="match status" value="1"/>
</dbReference>
<dbReference type="STRING" id="67331.SAMN04490357_5022"/>
<protein>
    <recommendedName>
        <fullName evidence="5">GerMN domain-containing protein</fullName>
    </recommendedName>
</protein>
<evidence type="ECO:0000313" key="3">
    <source>
        <dbReference type="EMBL" id="SED51524.1"/>
    </source>
</evidence>
<sequence>MKGSRTPALLAGLAAALLTASCGVPRSGVIEAGEPASGMAAPDHQSPPPTMTPVYFLHDGEPRPYPREIDGPGDYAGAVRVLFDGPSTSETPTATTELPRLPAAPKVTTVNDDTLSVRLPGGVPPLGRTALTQLVCTVAGVPRPPAPQPTAPSDAASFAATAAPTTPPTVLVHGTGWTTTRSTASCPDQAVR</sequence>
<evidence type="ECO:0000313" key="4">
    <source>
        <dbReference type="Proteomes" id="UP000182375"/>
    </source>
</evidence>
<feature type="chain" id="PRO_5039342564" description="GerMN domain-containing protein" evidence="2">
    <location>
        <begin position="21"/>
        <end position="192"/>
    </location>
</feature>
<evidence type="ECO:0000256" key="1">
    <source>
        <dbReference type="SAM" id="MobiDB-lite"/>
    </source>
</evidence>
<evidence type="ECO:0008006" key="5">
    <source>
        <dbReference type="Google" id="ProtNLM"/>
    </source>
</evidence>
<reference evidence="3 4" key="1">
    <citation type="submission" date="2016-10" db="EMBL/GenBank/DDBJ databases">
        <authorList>
            <person name="de Groot N.N."/>
        </authorList>
    </citation>
    <scope>NUCLEOTIDE SEQUENCE [LARGE SCALE GENOMIC DNA]</scope>
    <source>
        <strain evidence="3 4">DSM 40306</strain>
    </source>
</reference>
<dbReference type="RefSeq" id="WP_074993148.1">
    <property type="nucleotide sequence ID" value="NZ_FNTD01000004.1"/>
</dbReference>
<dbReference type="GeneID" id="95514108"/>
<dbReference type="EMBL" id="FNTD01000004">
    <property type="protein sequence ID" value="SED51524.1"/>
    <property type="molecule type" value="Genomic_DNA"/>
</dbReference>
<organism evidence="3 4">
    <name type="scientific">Streptomyces misionensis</name>
    <dbReference type="NCBI Taxonomy" id="67331"/>
    <lineage>
        <taxon>Bacteria</taxon>
        <taxon>Bacillati</taxon>
        <taxon>Actinomycetota</taxon>
        <taxon>Actinomycetes</taxon>
        <taxon>Kitasatosporales</taxon>
        <taxon>Streptomycetaceae</taxon>
        <taxon>Streptomyces</taxon>
    </lineage>
</organism>
<feature type="region of interest" description="Disordered" evidence="1">
    <location>
        <begin position="145"/>
        <end position="192"/>
    </location>
</feature>
<feature type="compositionally biased region" description="Low complexity" evidence="1">
    <location>
        <begin position="151"/>
        <end position="164"/>
    </location>
</feature>
<proteinExistence type="predicted"/>
<name>A0A1H5BBR8_9ACTN</name>